<dbReference type="AlphaFoldDB" id="A0ABD2WAB3"/>
<proteinExistence type="predicted"/>
<dbReference type="EMBL" id="JBJJXI010000123">
    <property type="protein sequence ID" value="KAL3389576.1"/>
    <property type="molecule type" value="Genomic_DNA"/>
</dbReference>
<organism evidence="1 2">
    <name type="scientific">Trichogramma kaykai</name>
    <dbReference type="NCBI Taxonomy" id="54128"/>
    <lineage>
        <taxon>Eukaryota</taxon>
        <taxon>Metazoa</taxon>
        <taxon>Ecdysozoa</taxon>
        <taxon>Arthropoda</taxon>
        <taxon>Hexapoda</taxon>
        <taxon>Insecta</taxon>
        <taxon>Pterygota</taxon>
        <taxon>Neoptera</taxon>
        <taxon>Endopterygota</taxon>
        <taxon>Hymenoptera</taxon>
        <taxon>Apocrita</taxon>
        <taxon>Proctotrupomorpha</taxon>
        <taxon>Chalcidoidea</taxon>
        <taxon>Trichogrammatidae</taxon>
        <taxon>Trichogramma</taxon>
    </lineage>
</organism>
<gene>
    <name evidence="1" type="ORF">TKK_015782</name>
</gene>
<dbReference type="Proteomes" id="UP001627154">
    <property type="component" value="Unassembled WGS sequence"/>
</dbReference>
<evidence type="ECO:0000313" key="2">
    <source>
        <dbReference type="Proteomes" id="UP001627154"/>
    </source>
</evidence>
<accession>A0ABD2WAB3</accession>
<name>A0ABD2WAB3_9HYME</name>
<protein>
    <submittedName>
        <fullName evidence="1">Uncharacterized protein</fullName>
    </submittedName>
</protein>
<keyword evidence="2" id="KW-1185">Reference proteome</keyword>
<comment type="caution">
    <text evidence="1">The sequence shown here is derived from an EMBL/GenBank/DDBJ whole genome shotgun (WGS) entry which is preliminary data.</text>
</comment>
<evidence type="ECO:0000313" key="1">
    <source>
        <dbReference type="EMBL" id="KAL3389576.1"/>
    </source>
</evidence>
<sequence length="74" mass="8194">MLICRPFFPSISPSLISTRNLDDKFLAISGRERHINCIESAWLTTEVSFARVVSGSRARGCDAYEDDGLVTSLT</sequence>
<reference evidence="1 2" key="1">
    <citation type="journal article" date="2024" name="bioRxiv">
        <title>A reference genome for Trichogramma kaykai: A tiny desert-dwelling parasitoid wasp with competing sex-ratio distorters.</title>
        <authorList>
            <person name="Culotta J."/>
            <person name="Lindsey A.R."/>
        </authorList>
    </citation>
    <scope>NUCLEOTIDE SEQUENCE [LARGE SCALE GENOMIC DNA]</scope>
    <source>
        <strain evidence="1 2">KSX58</strain>
    </source>
</reference>